<dbReference type="InterPro" id="IPR019160">
    <property type="entry name" value="Sec3_CC"/>
</dbReference>
<feature type="compositionally biased region" description="Low complexity" evidence="5">
    <location>
        <begin position="356"/>
        <end position="367"/>
    </location>
</feature>
<dbReference type="InterPro" id="IPR048628">
    <property type="entry name" value="Sec3_C"/>
</dbReference>
<dbReference type="PANTHER" id="PTHR16092">
    <property type="entry name" value="SEC3/SYNTAXIN-RELATED"/>
    <property type="match status" value="1"/>
</dbReference>
<name>A0A1V2L6G1_CYBFA</name>
<proteinExistence type="inferred from homology"/>
<feature type="compositionally biased region" description="Basic and acidic residues" evidence="5">
    <location>
        <begin position="545"/>
        <end position="554"/>
    </location>
</feature>
<organism evidence="7 8">
    <name type="scientific">Cyberlindnera fabianii</name>
    <name type="common">Yeast</name>
    <name type="synonym">Hansenula fabianii</name>
    <dbReference type="NCBI Taxonomy" id="36022"/>
    <lineage>
        <taxon>Eukaryota</taxon>
        <taxon>Fungi</taxon>
        <taxon>Dikarya</taxon>
        <taxon>Ascomycota</taxon>
        <taxon>Saccharomycotina</taxon>
        <taxon>Saccharomycetes</taxon>
        <taxon>Phaffomycetales</taxon>
        <taxon>Phaffomycetaceae</taxon>
        <taxon>Cyberlindnera</taxon>
    </lineage>
</organism>
<keyword evidence="8" id="KW-1185">Reference proteome</keyword>
<evidence type="ECO:0000256" key="4">
    <source>
        <dbReference type="ARBA" id="ARBA00023054"/>
    </source>
</evidence>
<reference evidence="8" key="1">
    <citation type="journal article" date="2017" name="Genome Announc.">
        <title>Genome sequences of Cyberlindnera fabianii 65, Pichia kudriavzevii 129, and Saccharomyces cerevisiae 131 isolated from fermented masau fruits in Zimbabwe.</title>
        <authorList>
            <person name="van Rijswijck I.M.H."/>
            <person name="Derks M.F.L."/>
            <person name="Abee T."/>
            <person name="de Ridder D."/>
            <person name="Smid E.J."/>
        </authorList>
    </citation>
    <scope>NUCLEOTIDE SEQUENCE [LARGE SCALE GENOMIC DNA]</scope>
    <source>
        <strain evidence="8">65</strain>
    </source>
</reference>
<evidence type="ECO:0000256" key="2">
    <source>
        <dbReference type="ARBA" id="ARBA00022448"/>
    </source>
</evidence>
<dbReference type="Pfam" id="PF20654">
    <property type="entry name" value="Sec3_C-term"/>
    <property type="match status" value="1"/>
</dbReference>
<keyword evidence="3" id="KW-0268">Exocytosis</keyword>
<protein>
    <submittedName>
        <fullName evidence="7">Exocyst complex component SEC3</fullName>
    </submittedName>
</protein>
<evidence type="ECO:0000313" key="8">
    <source>
        <dbReference type="Proteomes" id="UP000189513"/>
    </source>
</evidence>
<dbReference type="GO" id="GO:0006887">
    <property type="term" value="P:exocytosis"/>
    <property type="evidence" value="ECO:0007669"/>
    <property type="project" value="UniProtKB-KW"/>
</dbReference>
<evidence type="ECO:0000259" key="6">
    <source>
        <dbReference type="SMART" id="SM01313"/>
    </source>
</evidence>
<comment type="similarity">
    <text evidence="1">Belongs to the SEC3 family.</text>
</comment>
<dbReference type="GO" id="GO:0005886">
    <property type="term" value="C:plasma membrane"/>
    <property type="evidence" value="ECO:0007669"/>
    <property type="project" value="TreeGrafter"/>
</dbReference>
<dbReference type="GO" id="GO:0006893">
    <property type="term" value="P:Golgi to plasma membrane transport"/>
    <property type="evidence" value="ECO:0007669"/>
    <property type="project" value="TreeGrafter"/>
</dbReference>
<dbReference type="InterPro" id="IPR028258">
    <property type="entry name" value="Sec3-PIP2_bind"/>
</dbReference>
<dbReference type="SMART" id="SM01313">
    <property type="entry name" value="Sec3-PIP2_bind"/>
    <property type="match status" value="1"/>
</dbReference>
<keyword evidence="2" id="KW-0813">Transport</keyword>
<feature type="compositionally biased region" description="Low complexity" evidence="5">
    <location>
        <begin position="312"/>
        <end position="332"/>
    </location>
</feature>
<evidence type="ECO:0000256" key="1">
    <source>
        <dbReference type="ARBA" id="ARBA00006518"/>
    </source>
</evidence>
<dbReference type="VEuPathDB" id="FungiDB:BON22_3351"/>
<dbReference type="PANTHER" id="PTHR16092:SF14">
    <property type="entry name" value="EXOCYST COMPLEX COMPONENT 1 ISOFORM X1"/>
    <property type="match status" value="1"/>
</dbReference>
<gene>
    <name evidence="7" type="ORF">BON22_3351</name>
</gene>
<feature type="region of interest" description="Disordered" evidence="5">
    <location>
        <begin position="1"/>
        <end position="99"/>
    </location>
</feature>
<dbReference type="Pfam" id="PF15277">
    <property type="entry name" value="Sec3-PIP2_bind"/>
    <property type="match status" value="1"/>
</dbReference>
<dbReference type="Proteomes" id="UP000189513">
    <property type="component" value="Unassembled WGS sequence"/>
</dbReference>
<feature type="compositionally biased region" description="Polar residues" evidence="5">
    <location>
        <begin position="520"/>
        <end position="535"/>
    </location>
</feature>
<dbReference type="CDD" id="cd13315">
    <property type="entry name" value="PH_Sec3"/>
    <property type="match status" value="1"/>
</dbReference>
<accession>A0A1V2L6G1</accession>
<dbReference type="GO" id="GO:0000145">
    <property type="term" value="C:exocyst"/>
    <property type="evidence" value="ECO:0007669"/>
    <property type="project" value="InterPro"/>
</dbReference>
<dbReference type="Pfam" id="PF09763">
    <property type="entry name" value="Sec3_CC"/>
    <property type="match status" value="1"/>
</dbReference>
<feature type="compositionally biased region" description="Acidic residues" evidence="5">
    <location>
        <begin position="555"/>
        <end position="566"/>
    </location>
</feature>
<feature type="region of interest" description="Disordered" evidence="5">
    <location>
        <begin position="269"/>
        <end position="614"/>
    </location>
</feature>
<dbReference type="OMA" id="SFMRVFP"/>
<feature type="compositionally biased region" description="Basic and acidic residues" evidence="5">
    <location>
        <begin position="12"/>
        <end position="22"/>
    </location>
</feature>
<sequence length="1425" mass="160233">MAITSPFRKISHSRDNSREESHPISAPVQRGAPQQLQGGSYGRAQAGSHGGSRSNSGRTAGMAPMVPMSRDPASSLKKSNTVTSNASATSTASASLARQYDSDKQRLIKYCFSTQDKDGVVIDSYITHVRVIEDSAYPSAKPPSSSPQSNKKPRILALAVKRDGSVHLHKGRENSNGSFQIGRTWPLSELSMIAREPTAECGFLCRLGKDYYWETNTPRERQVFVTSFVRVYRKFKNGMVPQLINWDLSLFGLDEKSYKASINRDIIRESSDRKKSVTSQSSKSDKLSRSTTVPTTESPSIVKVPSPKKPSAKSSSSSPAISTPPLSSSSLSQNADPYASTKAKQTSMPPPDFTTRRPSAPSSSARRPSTDSRQRRPSVESGPRRPSVDSAPRLPSETNQKKASSVSSSPKKEQFIPPAVETPSADFMPSPVESTKPLDFNRPSRQASQTLSKDLPTDSRNVSSDKPQLDLEQEINEQMKKLGLGEPVDTPLSSKTLDAQAALDIPQRYDPSSDGASIDRTATGSSALSVSQTLKSVEIVAHRRSMQDIENEQRSDEDDDDDDDDITALYHDSDENMDSSVIHPEKEEPVPFPTTPHDESNDSQDFSFENSYDEQEPSYEKINVTPKAPPYVDTTPATIKVHVQSDNEDGYDDLNTPVDTLDLPKPGRTRRRANTVESALEVQEAERSTFDDIFDEINWDMDDDAETLTYKLMKELADTEYDTTKKLIDLRGRSANLEQYTSKIHEECSKLTPMLNFFTVELSGFARDIQHVESEGQGLQVETINKKHLWNDLQNLLNTVSVDEKSLNVVLTANIDRDLRSLEPVLAELESAINAIRGDDKGEDQDLGDMKALKDRRAKYESVSVQFMRNMKIELEKRFVYTVRSLDDNSTDRDILRALSKLLVYASITQFIRDIADESFYDLVGSWESIAAPLYENVVQRVNDLVVERTKKDQKFTLSSYTAFKPSILPVITKKLSSEDKESRLRERFGLSEPSTPKEAEVPSVETADDEMSLYHASLRTVLNHVILQQDFLVKFFHMSSAEPDLAKYLMKYPIESRESLLNSSIGEIDFDRTNARDISSSISAMFQGPLDRLHKSIAQGLRTNQKNTPGVMLWLELFEKKFAASNQEYLLSQFKKLSDRLSVDWAKFVDLENKSIEKTVLAHRNTREIHIIVKNFTKFVIETEKSFAKILAEYPINGVVIKDLESGKHADNAYVELSRSIVMNLSQGYEEKFSRFKLHEASEMKDKRNHLVNLAQNSNWIIESLTPLKLPSLNGNIAELQRVFSESRDQYVHMLVNQNFGKIASFVHDVQGLLKETAPKSIDPSKRNAYSKATLSKLLSSYTIRDVNKIVNDMRQEVVKHFKDPEESEIQRQLIDKIWSSLQAEFVSITMGLASITERYYRDVEQHFYKKDIIAAFNSARISH</sequence>
<dbReference type="STRING" id="36022.A0A1V2L6G1"/>
<comment type="caution">
    <text evidence="7">The sequence shown here is derived from an EMBL/GenBank/DDBJ whole genome shotgun (WGS) entry which is preliminary data.</text>
</comment>
<feature type="compositionally biased region" description="Polar residues" evidence="5">
    <location>
        <begin position="443"/>
        <end position="466"/>
    </location>
</feature>
<feature type="domain" description="Exocyst complex component Sec3 PIP2-binding N-terminal" evidence="6">
    <location>
        <begin position="149"/>
        <end position="235"/>
    </location>
</feature>
<feature type="compositionally biased region" description="Basic and acidic residues" evidence="5">
    <location>
        <begin position="368"/>
        <end position="387"/>
    </location>
</feature>
<evidence type="ECO:0000256" key="5">
    <source>
        <dbReference type="SAM" id="MobiDB-lite"/>
    </source>
</evidence>
<evidence type="ECO:0000313" key="7">
    <source>
        <dbReference type="EMBL" id="ONH66846.1"/>
    </source>
</evidence>
<dbReference type="Gene3D" id="2.30.29.90">
    <property type="match status" value="1"/>
</dbReference>
<keyword evidence="4" id="KW-0175">Coiled coil</keyword>
<dbReference type="GO" id="GO:0005546">
    <property type="term" value="F:phosphatidylinositol-4,5-bisphosphate binding"/>
    <property type="evidence" value="ECO:0007669"/>
    <property type="project" value="TreeGrafter"/>
</dbReference>
<dbReference type="EMBL" id="MPUK01000006">
    <property type="protein sequence ID" value="ONH66846.1"/>
    <property type="molecule type" value="Genomic_DNA"/>
</dbReference>
<feature type="compositionally biased region" description="Low complexity" evidence="5">
    <location>
        <begin position="79"/>
        <end position="95"/>
    </location>
</feature>
<evidence type="ECO:0000256" key="3">
    <source>
        <dbReference type="ARBA" id="ARBA00022483"/>
    </source>
</evidence>